<keyword evidence="1 2" id="KW-1015">Disulfide bond</keyword>
<dbReference type="WBParaSite" id="Hba_03195">
    <property type="protein sequence ID" value="Hba_03195"/>
    <property type="gene ID" value="Hba_03195"/>
</dbReference>
<keyword evidence="4" id="KW-1185">Reference proteome</keyword>
<evidence type="ECO:0000256" key="2">
    <source>
        <dbReference type="PROSITE-ProRule" id="PRU00076"/>
    </source>
</evidence>
<accession>A0A1I7WE65</accession>
<dbReference type="PROSITE" id="PS01186">
    <property type="entry name" value="EGF_2"/>
    <property type="match status" value="1"/>
</dbReference>
<reference evidence="5" key="1">
    <citation type="submission" date="2016-11" db="UniProtKB">
        <authorList>
            <consortium name="WormBaseParasite"/>
        </authorList>
    </citation>
    <scope>IDENTIFICATION</scope>
</reference>
<sequence length="234" mass="26613">MIADVSLEGNSYFKRIYMNIYWYTKKFLGVISSVVISGKPLMLGEAERPETMLSFDACRYELCLNEGRCRPANLAKGYICFCSEGFTGDQCHIRSSTCRNEDCNEGICLESDETWQCVKIIATENSVFCVCFIIFFQKYILCEEIAEPHRGPLGFQYDTSFVALPAPEDLDNLSVSLTVKPESTQDEHILLYLSSNYNPESRKHLSLAIVNNAIVYTYSNGLEGEHYPFKYILV</sequence>
<evidence type="ECO:0000313" key="4">
    <source>
        <dbReference type="Proteomes" id="UP000095283"/>
    </source>
</evidence>
<dbReference type="SMART" id="SM00181">
    <property type="entry name" value="EGF"/>
    <property type="match status" value="2"/>
</dbReference>
<dbReference type="InterPro" id="IPR013320">
    <property type="entry name" value="ConA-like_dom_sf"/>
</dbReference>
<dbReference type="Gene3D" id="2.60.120.200">
    <property type="match status" value="1"/>
</dbReference>
<comment type="caution">
    <text evidence="2">Lacks conserved residue(s) required for the propagation of feature annotation.</text>
</comment>
<dbReference type="SUPFAM" id="SSF57196">
    <property type="entry name" value="EGF/Laminin"/>
    <property type="match status" value="1"/>
</dbReference>
<dbReference type="PROSITE" id="PS00022">
    <property type="entry name" value="EGF_1"/>
    <property type="match status" value="1"/>
</dbReference>
<feature type="disulfide bond" evidence="2">
    <location>
        <begin position="63"/>
        <end position="80"/>
    </location>
</feature>
<dbReference type="Gene3D" id="2.10.25.10">
    <property type="entry name" value="Laminin"/>
    <property type="match status" value="1"/>
</dbReference>
<dbReference type="Proteomes" id="UP000095283">
    <property type="component" value="Unplaced"/>
</dbReference>
<keyword evidence="2" id="KW-0245">EGF-like domain</keyword>
<evidence type="ECO:0000313" key="5">
    <source>
        <dbReference type="WBParaSite" id="Hba_03195"/>
    </source>
</evidence>
<dbReference type="PROSITE" id="PS50026">
    <property type="entry name" value="EGF_3"/>
    <property type="match status" value="1"/>
</dbReference>
<feature type="domain" description="EGF-like" evidence="3">
    <location>
        <begin position="54"/>
        <end position="92"/>
    </location>
</feature>
<name>A0A1I7WE65_HETBA</name>
<dbReference type="InterPro" id="IPR000742">
    <property type="entry name" value="EGF"/>
</dbReference>
<evidence type="ECO:0000256" key="1">
    <source>
        <dbReference type="ARBA" id="ARBA00023157"/>
    </source>
</evidence>
<organism evidence="4 5">
    <name type="scientific">Heterorhabditis bacteriophora</name>
    <name type="common">Entomopathogenic nematode worm</name>
    <dbReference type="NCBI Taxonomy" id="37862"/>
    <lineage>
        <taxon>Eukaryota</taxon>
        <taxon>Metazoa</taxon>
        <taxon>Ecdysozoa</taxon>
        <taxon>Nematoda</taxon>
        <taxon>Chromadorea</taxon>
        <taxon>Rhabditida</taxon>
        <taxon>Rhabditina</taxon>
        <taxon>Rhabditomorpha</taxon>
        <taxon>Strongyloidea</taxon>
        <taxon>Heterorhabditidae</taxon>
        <taxon>Heterorhabditis</taxon>
    </lineage>
</organism>
<dbReference type="AlphaFoldDB" id="A0A1I7WE65"/>
<evidence type="ECO:0000259" key="3">
    <source>
        <dbReference type="PROSITE" id="PS50026"/>
    </source>
</evidence>
<feature type="disulfide bond" evidence="2">
    <location>
        <begin position="82"/>
        <end position="91"/>
    </location>
</feature>
<protein>
    <submittedName>
        <fullName evidence="5">EGF-like domain-containing protein</fullName>
    </submittedName>
</protein>
<dbReference type="CDD" id="cd00054">
    <property type="entry name" value="EGF_CA"/>
    <property type="match status" value="1"/>
</dbReference>
<dbReference type="SUPFAM" id="SSF49899">
    <property type="entry name" value="Concanavalin A-like lectins/glucanases"/>
    <property type="match status" value="1"/>
</dbReference>
<dbReference type="Pfam" id="PF00008">
    <property type="entry name" value="EGF"/>
    <property type="match status" value="1"/>
</dbReference>
<proteinExistence type="predicted"/>